<comment type="caution">
    <text evidence="1">The sequence shown here is derived from an EMBL/GenBank/DDBJ whole genome shotgun (WGS) entry which is preliminary data.</text>
</comment>
<dbReference type="Proteomes" id="UP000004846">
    <property type="component" value="Unassembled WGS sequence"/>
</dbReference>
<reference evidence="1 2" key="1">
    <citation type="submission" date="2010-07" db="EMBL/GenBank/DDBJ databases">
        <authorList>
            <person name="Sid Ahmed O."/>
        </authorList>
    </citation>
    <scope>NUCLEOTIDE SEQUENCE [LARGE SCALE GENOMIC DNA]</scope>
    <source>
        <strain evidence="1 2">TX4248</strain>
    </source>
</reference>
<dbReference type="AlphaFoldDB" id="A0A125W7K3"/>
<sequence>MKNTQFALFMVLNGRATEALTFYQEAFAGDILFKITNQEFKERLNPSLTIPAGEEHWLSHSILQMDTFQLQLADNPLFAGMNTTPTEQLTLSLTVNSRHSAKTIFEKLTRHPESCIIQEPIENEFATFYAIVKDPFGLVTQITQEKQADPTKKGR</sequence>
<organism evidence="1 2">
    <name type="scientific">Enterococcus faecalis TX4248</name>
    <dbReference type="NCBI Taxonomy" id="749495"/>
    <lineage>
        <taxon>Bacteria</taxon>
        <taxon>Bacillati</taxon>
        <taxon>Bacillota</taxon>
        <taxon>Bacilli</taxon>
        <taxon>Lactobacillales</taxon>
        <taxon>Enterococcaceae</taxon>
        <taxon>Enterococcus</taxon>
    </lineage>
</organism>
<dbReference type="PANTHER" id="PTHR33990">
    <property type="entry name" value="PROTEIN YJDN-RELATED"/>
    <property type="match status" value="1"/>
</dbReference>
<proteinExistence type="predicted"/>
<evidence type="ECO:0000313" key="1">
    <source>
        <dbReference type="EMBL" id="EFM83310.1"/>
    </source>
</evidence>
<dbReference type="SUPFAM" id="SSF54593">
    <property type="entry name" value="Glyoxalase/Bleomycin resistance protein/Dihydroxybiphenyl dioxygenase"/>
    <property type="match status" value="1"/>
</dbReference>
<name>A0A125W7K3_ENTFL</name>
<protein>
    <recommendedName>
        <fullName evidence="3">Glyoxalase family protein</fullName>
    </recommendedName>
</protein>
<dbReference type="HOGENOM" id="CLU_046006_17_3_9"/>
<dbReference type="InterPro" id="IPR029068">
    <property type="entry name" value="Glyas_Bleomycin-R_OHBP_Dase"/>
</dbReference>
<dbReference type="RefSeq" id="WP_002364587.1">
    <property type="nucleotide sequence ID" value="NZ_GL454434.1"/>
</dbReference>
<dbReference type="EMBL" id="AEBR01000029">
    <property type="protein sequence ID" value="EFM83310.1"/>
    <property type="molecule type" value="Genomic_DNA"/>
</dbReference>
<gene>
    <name evidence="1" type="ORF">HMPREF9498_01081</name>
</gene>
<accession>A0A125W7K3</accession>
<dbReference type="InterPro" id="IPR028973">
    <property type="entry name" value="PhnB-like"/>
</dbReference>
<dbReference type="Gene3D" id="3.10.180.10">
    <property type="entry name" value="2,3-Dihydroxybiphenyl 1,2-Dioxygenase, domain 1"/>
    <property type="match status" value="1"/>
</dbReference>
<dbReference type="CDD" id="cd06588">
    <property type="entry name" value="PhnB_like"/>
    <property type="match status" value="1"/>
</dbReference>
<evidence type="ECO:0000313" key="2">
    <source>
        <dbReference type="Proteomes" id="UP000004846"/>
    </source>
</evidence>
<evidence type="ECO:0008006" key="3">
    <source>
        <dbReference type="Google" id="ProtNLM"/>
    </source>
</evidence>